<comment type="caution">
    <text evidence="2">The sequence shown here is derived from an EMBL/GenBank/DDBJ whole genome shotgun (WGS) entry which is preliminary data.</text>
</comment>
<dbReference type="Proteomes" id="UP000606653">
    <property type="component" value="Unassembled WGS sequence"/>
</dbReference>
<organism evidence="2 3">
    <name type="scientific">Saccharibacillus kuerlensis</name>
    <dbReference type="NCBI Taxonomy" id="459527"/>
    <lineage>
        <taxon>Bacteria</taxon>
        <taxon>Bacillati</taxon>
        <taxon>Bacillota</taxon>
        <taxon>Bacilli</taxon>
        <taxon>Bacillales</taxon>
        <taxon>Paenibacillaceae</taxon>
        <taxon>Saccharibacillus</taxon>
    </lineage>
</organism>
<evidence type="ECO:0000313" key="2">
    <source>
        <dbReference type="EMBL" id="GGN97837.1"/>
    </source>
</evidence>
<accession>A0ABQ2KZE3</accession>
<proteinExistence type="predicted"/>
<evidence type="ECO:0008006" key="4">
    <source>
        <dbReference type="Google" id="ProtNLM"/>
    </source>
</evidence>
<feature type="transmembrane region" description="Helical" evidence="1">
    <location>
        <begin position="106"/>
        <end position="124"/>
    </location>
</feature>
<name>A0ABQ2KZE3_9BACL</name>
<gene>
    <name evidence="2" type="ORF">GCM10010969_16160</name>
</gene>
<keyword evidence="1" id="KW-0812">Transmembrane</keyword>
<reference evidence="3" key="1">
    <citation type="journal article" date="2019" name="Int. J. Syst. Evol. Microbiol.">
        <title>The Global Catalogue of Microorganisms (GCM) 10K type strain sequencing project: providing services to taxonomists for standard genome sequencing and annotation.</title>
        <authorList>
            <consortium name="The Broad Institute Genomics Platform"/>
            <consortium name="The Broad Institute Genome Sequencing Center for Infectious Disease"/>
            <person name="Wu L."/>
            <person name="Ma J."/>
        </authorList>
    </citation>
    <scope>NUCLEOTIDE SEQUENCE [LARGE SCALE GENOMIC DNA]</scope>
    <source>
        <strain evidence="3">CGMCC 1.6964</strain>
    </source>
</reference>
<keyword evidence="1" id="KW-1133">Transmembrane helix</keyword>
<keyword evidence="1" id="KW-0472">Membrane</keyword>
<dbReference type="RefSeq" id="WP_018977147.1">
    <property type="nucleotide sequence ID" value="NZ_BMLN01000004.1"/>
</dbReference>
<feature type="transmembrane region" description="Helical" evidence="1">
    <location>
        <begin position="38"/>
        <end position="56"/>
    </location>
</feature>
<evidence type="ECO:0000313" key="3">
    <source>
        <dbReference type="Proteomes" id="UP000606653"/>
    </source>
</evidence>
<keyword evidence="3" id="KW-1185">Reference proteome</keyword>
<evidence type="ECO:0000256" key="1">
    <source>
        <dbReference type="SAM" id="Phobius"/>
    </source>
</evidence>
<protein>
    <recommendedName>
        <fullName evidence="4">DUF2178 domain-containing protein</fullName>
    </recommendedName>
</protein>
<sequence>MMTIKKVMRWISGVGALVIIGSTLYKIVSGQETGSNEIIGIGTALTLFFSTIAWGTKGEDDGIREDEELGRRISERSGMLGYYILLAMLLLTIVGEEWLYGTHSPLLLILLAIGMFLHPMLEFLQTRKYR</sequence>
<dbReference type="EMBL" id="BMLN01000004">
    <property type="protein sequence ID" value="GGN97837.1"/>
    <property type="molecule type" value="Genomic_DNA"/>
</dbReference>
<feature type="transmembrane region" description="Helical" evidence="1">
    <location>
        <begin position="7"/>
        <end position="26"/>
    </location>
</feature>
<feature type="transmembrane region" description="Helical" evidence="1">
    <location>
        <begin position="77"/>
        <end position="94"/>
    </location>
</feature>